<evidence type="ECO:0000313" key="4">
    <source>
        <dbReference type="Proteomes" id="UP000295075"/>
    </source>
</evidence>
<dbReference type="PANTHER" id="PTHR43615">
    <property type="entry name" value="PHOSPHOENOLPYRUVATE SYNTHASE-RELATED"/>
    <property type="match status" value="1"/>
</dbReference>
<sequence length="836" mass="89292">MTDWVIELGQIDAGALESAGGKAVNLGILLRAGFPVPGGFCVTTPAYRQVARADGDAASRRETILATEVPADIELAIRAAYAELGTDIPVAVRSSATAEDLGFASFAGQQDTYLDVVGADAVLDAVRRCWASLWTDRAWSYRETNEVDQDTVALAVVVQRMVDAKAAGVLFTANPLTGRRNEAVIDAAPGLGEAVVSGSVNPDHFVVDTATGAIHERTLVHDCLTDEQVRALATLGGQVQEHYGTPQDTEWALDAEGKLWLTQARPITTLYPIPPQRMDGSTPRIYLCASLTQGLVRPITPMGLAGFRLIATSVAELVGARVDEPLDGPTAYTEAGQRFFVDLTPAVRSTVGRALVPRVFGVMEARSAAVLRHVFDDPRFAVLTSSRREAGGRLARVVLRRGVPLRVLAAVLTPRLAHLQVRRTSRRLDSLLAAASRSATGRLDFVERMLRTEVIPLMPRLLPAPAAGFLMLGLAQKVLGMAVQPGELQTVLRGLPHNVTTEMDLELWSLAQRIRVDEASAEAFEEPAEVVAERYRSGGLPKIAQDGLADFLGVYGHRAVAEIDLGLPRWSENPAHLIGVLANYLRLTDPALAPDLQFKAGSAAAAAKIAELALRVSPLRGRIVRFALGRTRELAGLREAPKYLLVRILAAARRELRQVGAELVEAGRLDSPTDVFFLDLRELRSPGDLRAIVTERRAAYNQELRRRRVPRLIQSDGVEPETLAIPAAVDGALLGSPASAGTVTAKARVILDPVGAHLEPGEILVAPSTDPGWTPLFLTAGGLVMEMGGSNSHGAVVAREYGIPAVVGVPDATDRLATGDLVTVDGAAGTVLKVES</sequence>
<dbReference type="OrthoDB" id="9765468at2"/>
<comment type="caution">
    <text evidence="3">The sequence shown here is derived from an EMBL/GenBank/DDBJ whole genome shotgun (WGS) entry which is preliminary data.</text>
</comment>
<dbReference type="InterPro" id="IPR002192">
    <property type="entry name" value="PPDK_AMP/ATP-bd"/>
</dbReference>
<accession>A0A4R4Q5X1</accession>
<dbReference type="InterPro" id="IPR036637">
    <property type="entry name" value="Phosphohistidine_dom_sf"/>
</dbReference>
<feature type="domain" description="Pyruvate phosphate dikinase AMP/ATP-binding" evidence="2">
    <location>
        <begin position="223"/>
        <end position="270"/>
    </location>
</feature>
<dbReference type="Gene3D" id="3.30.470.20">
    <property type="entry name" value="ATP-grasp fold, B domain"/>
    <property type="match status" value="2"/>
</dbReference>
<name>A0A4R4Q5X1_9ACTN</name>
<organism evidence="3 4">
    <name type="scientific">Kribbella albertanoniae</name>
    <dbReference type="NCBI Taxonomy" id="1266829"/>
    <lineage>
        <taxon>Bacteria</taxon>
        <taxon>Bacillati</taxon>
        <taxon>Actinomycetota</taxon>
        <taxon>Actinomycetes</taxon>
        <taxon>Propionibacteriales</taxon>
        <taxon>Kribbellaceae</taxon>
        <taxon>Kribbella</taxon>
    </lineage>
</organism>
<dbReference type="InterPro" id="IPR051549">
    <property type="entry name" value="PEP_Utilizing_Enz"/>
</dbReference>
<feature type="domain" description="Pyruvate phosphate dikinase AMP/ATP-binding" evidence="2">
    <location>
        <begin position="17"/>
        <end position="219"/>
    </location>
</feature>
<evidence type="ECO:0000259" key="1">
    <source>
        <dbReference type="Pfam" id="PF00391"/>
    </source>
</evidence>
<dbReference type="Pfam" id="PF00391">
    <property type="entry name" value="PEP-utilizers"/>
    <property type="match status" value="1"/>
</dbReference>
<dbReference type="SUPFAM" id="SSF56059">
    <property type="entry name" value="Glutathione synthetase ATP-binding domain-like"/>
    <property type="match status" value="1"/>
</dbReference>
<proteinExistence type="predicted"/>
<dbReference type="Proteomes" id="UP000295075">
    <property type="component" value="Unassembled WGS sequence"/>
</dbReference>
<dbReference type="GO" id="GO:0005524">
    <property type="term" value="F:ATP binding"/>
    <property type="evidence" value="ECO:0007669"/>
    <property type="project" value="InterPro"/>
</dbReference>
<dbReference type="PANTHER" id="PTHR43615:SF1">
    <property type="entry name" value="PPDK_N DOMAIN-CONTAINING PROTEIN"/>
    <property type="match status" value="1"/>
</dbReference>
<dbReference type="Gene3D" id="3.50.30.10">
    <property type="entry name" value="Phosphohistidine domain"/>
    <property type="match status" value="1"/>
</dbReference>
<feature type="domain" description="PEP-utilising enzyme mobile" evidence="1">
    <location>
        <begin position="759"/>
        <end position="829"/>
    </location>
</feature>
<evidence type="ECO:0000313" key="3">
    <source>
        <dbReference type="EMBL" id="TDC30601.1"/>
    </source>
</evidence>
<dbReference type="EMBL" id="SMKA01000043">
    <property type="protein sequence ID" value="TDC30601.1"/>
    <property type="molecule type" value="Genomic_DNA"/>
</dbReference>
<keyword evidence="4" id="KW-1185">Reference proteome</keyword>
<gene>
    <name evidence="3" type="ORF">E1261_12905</name>
</gene>
<dbReference type="RefSeq" id="WP_132406195.1">
    <property type="nucleotide sequence ID" value="NZ_SMKA01000043.1"/>
</dbReference>
<protein>
    <submittedName>
        <fullName evidence="3">Phosphoenolpyruvate synthase</fullName>
    </submittedName>
</protein>
<keyword evidence="3" id="KW-0670">Pyruvate</keyword>
<dbReference type="InterPro" id="IPR013815">
    <property type="entry name" value="ATP_grasp_subdomain_1"/>
</dbReference>
<dbReference type="Pfam" id="PF01326">
    <property type="entry name" value="PPDK_N"/>
    <property type="match status" value="2"/>
</dbReference>
<dbReference type="AlphaFoldDB" id="A0A4R4Q5X1"/>
<evidence type="ECO:0000259" key="2">
    <source>
        <dbReference type="Pfam" id="PF01326"/>
    </source>
</evidence>
<dbReference type="Gene3D" id="3.30.1490.20">
    <property type="entry name" value="ATP-grasp fold, A domain"/>
    <property type="match status" value="1"/>
</dbReference>
<reference evidence="3 4" key="1">
    <citation type="submission" date="2019-03" db="EMBL/GenBank/DDBJ databases">
        <title>Draft genome sequences of novel Actinobacteria.</title>
        <authorList>
            <person name="Sahin N."/>
            <person name="Ay H."/>
            <person name="Saygin H."/>
        </authorList>
    </citation>
    <scope>NUCLEOTIDE SEQUENCE [LARGE SCALE GENOMIC DNA]</scope>
    <source>
        <strain evidence="3 4">JCM 30547</strain>
    </source>
</reference>
<dbReference type="SUPFAM" id="SSF52009">
    <property type="entry name" value="Phosphohistidine domain"/>
    <property type="match status" value="1"/>
</dbReference>
<dbReference type="InterPro" id="IPR008279">
    <property type="entry name" value="PEP-util_enz_mobile_dom"/>
</dbReference>
<dbReference type="GO" id="GO:0016301">
    <property type="term" value="F:kinase activity"/>
    <property type="evidence" value="ECO:0007669"/>
    <property type="project" value="InterPro"/>
</dbReference>